<dbReference type="InterPro" id="IPR013830">
    <property type="entry name" value="SGNH_hydro"/>
</dbReference>
<name>A0A840UYC3_9FIRM</name>
<dbReference type="EMBL" id="JACHFH010000045">
    <property type="protein sequence ID" value="MBB5337375.1"/>
    <property type="molecule type" value="Genomic_DNA"/>
</dbReference>
<dbReference type="Gene3D" id="2.60.40.10">
    <property type="entry name" value="Immunoglobulins"/>
    <property type="match status" value="1"/>
</dbReference>
<organism evidence="3 4">
    <name type="scientific">Pectinatus brassicae</name>
    <dbReference type="NCBI Taxonomy" id="862415"/>
    <lineage>
        <taxon>Bacteria</taxon>
        <taxon>Bacillati</taxon>
        <taxon>Bacillota</taxon>
        <taxon>Negativicutes</taxon>
        <taxon>Selenomonadales</taxon>
        <taxon>Selenomonadaceae</taxon>
        <taxon>Pectinatus</taxon>
    </lineage>
</organism>
<dbReference type="InterPro" id="IPR036514">
    <property type="entry name" value="SGNH_hydro_sf"/>
</dbReference>
<dbReference type="Gene3D" id="3.40.50.1110">
    <property type="entry name" value="SGNH hydrolase"/>
    <property type="match status" value="1"/>
</dbReference>
<dbReference type="InterPro" id="IPR013783">
    <property type="entry name" value="Ig-like_fold"/>
</dbReference>
<dbReference type="AlphaFoldDB" id="A0A840UYC3"/>
<dbReference type="InterPro" id="IPR051532">
    <property type="entry name" value="Ester_Hydrolysis_Enzymes"/>
</dbReference>
<gene>
    <name evidence="3" type="ORF">HNR32_002536</name>
</gene>
<protein>
    <submittedName>
        <fullName evidence="3">Lysophospholipase L1-like esterase</fullName>
    </submittedName>
</protein>
<keyword evidence="4" id="KW-1185">Reference proteome</keyword>
<evidence type="ECO:0000259" key="2">
    <source>
        <dbReference type="Pfam" id="PF13472"/>
    </source>
</evidence>
<dbReference type="Proteomes" id="UP000559117">
    <property type="component" value="Unassembled WGS sequence"/>
</dbReference>
<reference evidence="3 4" key="1">
    <citation type="submission" date="2020-08" db="EMBL/GenBank/DDBJ databases">
        <title>Genomic Encyclopedia of Type Strains, Phase IV (KMG-IV): sequencing the most valuable type-strain genomes for metagenomic binning, comparative biology and taxonomic classification.</title>
        <authorList>
            <person name="Goeker M."/>
        </authorList>
    </citation>
    <scope>NUCLEOTIDE SEQUENCE [LARGE SCALE GENOMIC DNA]</scope>
    <source>
        <strain evidence="3 4">DSM 24661</strain>
    </source>
</reference>
<dbReference type="RefSeq" id="WP_183863149.1">
    <property type="nucleotide sequence ID" value="NZ_JACHFH010000045.1"/>
</dbReference>
<evidence type="ECO:0000256" key="1">
    <source>
        <dbReference type="SAM" id="SignalP"/>
    </source>
</evidence>
<dbReference type="SUPFAM" id="SSF52266">
    <property type="entry name" value="SGNH hydrolase"/>
    <property type="match status" value="1"/>
</dbReference>
<evidence type="ECO:0000313" key="3">
    <source>
        <dbReference type="EMBL" id="MBB5337375.1"/>
    </source>
</evidence>
<comment type="caution">
    <text evidence="3">The sequence shown here is derived from an EMBL/GenBank/DDBJ whole genome shotgun (WGS) entry which is preliminary data.</text>
</comment>
<feature type="signal peptide" evidence="1">
    <location>
        <begin position="1"/>
        <end position="22"/>
    </location>
</feature>
<dbReference type="PANTHER" id="PTHR30383">
    <property type="entry name" value="THIOESTERASE 1/PROTEASE 1/LYSOPHOSPHOLIPASE L1"/>
    <property type="match status" value="1"/>
</dbReference>
<dbReference type="PANTHER" id="PTHR30383:SF5">
    <property type="entry name" value="SGNH HYDROLASE-TYPE ESTERASE DOMAIN-CONTAINING PROTEIN"/>
    <property type="match status" value="1"/>
</dbReference>
<accession>A0A840UYC3</accession>
<evidence type="ECO:0000313" key="4">
    <source>
        <dbReference type="Proteomes" id="UP000559117"/>
    </source>
</evidence>
<keyword evidence="1" id="KW-0732">Signal</keyword>
<feature type="domain" description="SGNH hydrolase-type esterase" evidence="2">
    <location>
        <begin position="225"/>
        <end position="393"/>
    </location>
</feature>
<dbReference type="GO" id="GO:0004622">
    <property type="term" value="F:phosphatidylcholine lysophospholipase activity"/>
    <property type="evidence" value="ECO:0007669"/>
    <property type="project" value="TreeGrafter"/>
</dbReference>
<dbReference type="Pfam" id="PF13472">
    <property type="entry name" value="Lipase_GDSL_2"/>
    <property type="match status" value="1"/>
</dbReference>
<sequence length="413" mass="46772">MRNIILLICSLLIILPCSTVFAAQTNTLYSNPSHQQKISLIWQPIAGAVKYEVNIVDKNKTIIAHFDSIFAAGYEFDSSNIKNIDNLFWQMRGLDINNDPVNSFSVPQLLAQEQHNNIRPITTTEFNKMNYTPIYPVYSWIPYLKAAKYNIRVYRDDNHSFIYDKLVNSYNITDNTFDFYDSAAYTIPGKYYWMIQALDKNNQPISRWSLPSYFSVTAKNIKVAALGDSRTHGGGAISTPPGYKIYDWESYSQVPVLNIGYSGDTTAAMLNRFNHDVLPFKPRILIIMGGINDIRAGIKASESIKNLTAIYNLCQKNNIIPILVSVSPINPTKMKNINLTPVSDWQEQLRILNKWIISHKNSIDIAPLLTDGNGLLPENMTTDGLHQDKAGKKIIGETISDYLQKNYIDILAK</sequence>
<feature type="chain" id="PRO_5033033797" evidence="1">
    <location>
        <begin position="23"/>
        <end position="413"/>
    </location>
</feature>
<proteinExistence type="predicted"/>